<dbReference type="GO" id="GO:0042254">
    <property type="term" value="P:ribosome biogenesis"/>
    <property type="evidence" value="ECO:0007669"/>
    <property type="project" value="InterPro"/>
</dbReference>
<feature type="compositionally biased region" description="Polar residues" evidence="1">
    <location>
        <begin position="71"/>
        <end position="83"/>
    </location>
</feature>
<accession>A0AAE0RX02</accession>
<dbReference type="Proteomes" id="UP001195483">
    <property type="component" value="Unassembled WGS sequence"/>
</dbReference>
<gene>
    <name evidence="2" type="ORF">CHS0354_024686</name>
</gene>
<feature type="region of interest" description="Disordered" evidence="1">
    <location>
        <begin position="1"/>
        <end position="29"/>
    </location>
</feature>
<sequence length="101" mass="11151">MGKNKGNKSKKDAKPLRVAEGVKKNKTKPLSTNLKKINFQTKSKTDLADTKITDVRRVMLETCTVVKTNSEGKLSGKTNSKISDAQPPPDVDMTMQEFAKL</sequence>
<keyword evidence="3" id="KW-1185">Reference proteome</keyword>
<feature type="region of interest" description="Disordered" evidence="1">
    <location>
        <begin position="71"/>
        <end position="101"/>
    </location>
</feature>
<protein>
    <submittedName>
        <fullName evidence="2">Uncharacterized protein</fullName>
    </submittedName>
</protein>
<reference evidence="2" key="3">
    <citation type="submission" date="2023-05" db="EMBL/GenBank/DDBJ databases">
        <authorList>
            <person name="Smith C.H."/>
        </authorList>
    </citation>
    <scope>NUCLEOTIDE SEQUENCE</scope>
    <source>
        <strain evidence="2">CHS0354</strain>
        <tissue evidence="2">Mantle</tissue>
    </source>
</reference>
<dbReference type="EMBL" id="JAEAOA010001462">
    <property type="protein sequence ID" value="KAK3581154.1"/>
    <property type="molecule type" value="Genomic_DNA"/>
</dbReference>
<dbReference type="AlphaFoldDB" id="A0AAE0RX02"/>
<proteinExistence type="predicted"/>
<evidence type="ECO:0000313" key="3">
    <source>
        <dbReference type="Proteomes" id="UP001195483"/>
    </source>
</evidence>
<reference evidence="2" key="1">
    <citation type="journal article" date="2021" name="Genome Biol. Evol.">
        <title>A High-Quality Reference Genome for a Parasitic Bivalve with Doubly Uniparental Inheritance (Bivalvia: Unionida).</title>
        <authorList>
            <person name="Smith C.H."/>
        </authorList>
    </citation>
    <scope>NUCLEOTIDE SEQUENCE</scope>
    <source>
        <strain evidence="2">CHS0354</strain>
    </source>
</reference>
<reference evidence="2" key="2">
    <citation type="journal article" date="2021" name="Genome Biol. Evol.">
        <title>Developing a high-quality reference genome for a parasitic bivalve with doubly uniparental inheritance (Bivalvia: Unionida).</title>
        <authorList>
            <person name="Smith C.H."/>
        </authorList>
    </citation>
    <scope>NUCLEOTIDE SEQUENCE</scope>
    <source>
        <strain evidence="2">CHS0354</strain>
        <tissue evidence="2">Mantle</tissue>
    </source>
</reference>
<evidence type="ECO:0000256" key="1">
    <source>
        <dbReference type="SAM" id="MobiDB-lite"/>
    </source>
</evidence>
<name>A0AAE0RX02_9BIVA</name>
<comment type="caution">
    <text evidence="2">The sequence shown here is derived from an EMBL/GenBank/DDBJ whole genome shotgun (WGS) entry which is preliminary data.</text>
</comment>
<organism evidence="2 3">
    <name type="scientific">Potamilus streckersoni</name>
    <dbReference type="NCBI Taxonomy" id="2493646"/>
    <lineage>
        <taxon>Eukaryota</taxon>
        <taxon>Metazoa</taxon>
        <taxon>Spiralia</taxon>
        <taxon>Lophotrochozoa</taxon>
        <taxon>Mollusca</taxon>
        <taxon>Bivalvia</taxon>
        <taxon>Autobranchia</taxon>
        <taxon>Heteroconchia</taxon>
        <taxon>Palaeoheterodonta</taxon>
        <taxon>Unionida</taxon>
        <taxon>Unionoidea</taxon>
        <taxon>Unionidae</taxon>
        <taxon>Ambleminae</taxon>
        <taxon>Lampsilini</taxon>
        <taxon>Potamilus</taxon>
    </lineage>
</organism>
<evidence type="ECO:0000313" key="2">
    <source>
        <dbReference type="EMBL" id="KAK3581154.1"/>
    </source>
</evidence>
<dbReference type="InterPro" id="IPR031389">
    <property type="entry name" value="RBIS"/>
</dbReference>
<feature type="compositionally biased region" description="Basic and acidic residues" evidence="1">
    <location>
        <begin position="9"/>
        <end position="23"/>
    </location>
</feature>
<dbReference type="Pfam" id="PF15679">
    <property type="entry name" value="DUF4665"/>
    <property type="match status" value="1"/>
</dbReference>